<dbReference type="RefSeq" id="WP_119828926.1">
    <property type="nucleotide sequence ID" value="NZ_QYUL01000001.1"/>
</dbReference>
<evidence type="ECO:0000256" key="1">
    <source>
        <dbReference type="SAM" id="MobiDB-lite"/>
    </source>
</evidence>
<feature type="domain" description="Colicin E3-like ribonuclease" evidence="2">
    <location>
        <begin position="24"/>
        <end position="75"/>
    </location>
</feature>
<dbReference type="Proteomes" id="UP000283458">
    <property type="component" value="Unassembled WGS sequence"/>
</dbReference>
<dbReference type="InterPro" id="IPR009105">
    <property type="entry name" value="Colicin_E3_ribonuclease"/>
</dbReference>
<dbReference type="SUPFAM" id="SSF63840">
    <property type="entry name" value="Ribonuclease domain of colicin E3"/>
    <property type="match status" value="1"/>
</dbReference>
<dbReference type="OrthoDB" id="982153at2"/>
<comment type="caution">
    <text evidence="3">The sequence shown here is derived from an EMBL/GenBank/DDBJ whole genome shotgun (WGS) entry which is preliminary data.</text>
</comment>
<dbReference type="AlphaFoldDB" id="A0A418VZT1"/>
<proteinExistence type="predicted"/>
<dbReference type="EMBL" id="QYUL01000001">
    <property type="protein sequence ID" value="RJF83285.1"/>
    <property type="molecule type" value="Genomic_DNA"/>
</dbReference>
<accession>A0A418VZT1</accession>
<name>A0A418VZT1_9PROT</name>
<keyword evidence="4" id="KW-1185">Reference proteome</keyword>
<feature type="region of interest" description="Disordered" evidence="1">
    <location>
        <begin position="59"/>
        <end position="78"/>
    </location>
</feature>
<evidence type="ECO:0000259" key="2">
    <source>
        <dbReference type="Pfam" id="PF09000"/>
    </source>
</evidence>
<dbReference type="GO" id="GO:0016788">
    <property type="term" value="F:hydrolase activity, acting on ester bonds"/>
    <property type="evidence" value="ECO:0007669"/>
    <property type="project" value="InterPro"/>
</dbReference>
<dbReference type="InterPro" id="IPR036725">
    <property type="entry name" value="ColE3_ribonuclease_sf"/>
</dbReference>
<sequence>MAHHLPPRPSILDDFDFHKVIDGRKVWKNREGTRYFSWDSLHGEVEMFDRRGYHLGSLDPNTGNPLKDAVRGRRLNVQ</sequence>
<gene>
    <name evidence="3" type="ORF">D3877_00890</name>
</gene>
<reference evidence="3 4" key="1">
    <citation type="submission" date="2018-09" db="EMBL/GenBank/DDBJ databases">
        <authorList>
            <person name="Zhu H."/>
        </authorList>
    </citation>
    <scope>NUCLEOTIDE SEQUENCE [LARGE SCALE GENOMIC DNA]</scope>
    <source>
        <strain evidence="3 4">K2W22B-5</strain>
    </source>
</reference>
<evidence type="ECO:0000313" key="3">
    <source>
        <dbReference type="EMBL" id="RJF83285.1"/>
    </source>
</evidence>
<dbReference type="Pfam" id="PF09000">
    <property type="entry name" value="Cytotoxic"/>
    <property type="match status" value="1"/>
</dbReference>
<dbReference type="GO" id="GO:0003723">
    <property type="term" value="F:RNA binding"/>
    <property type="evidence" value="ECO:0007669"/>
    <property type="project" value="InterPro"/>
</dbReference>
<evidence type="ECO:0000313" key="4">
    <source>
        <dbReference type="Proteomes" id="UP000283458"/>
    </source>
</evidence>
<dbReference type="Gene3D" id="3.10.380.10">
    <property type="entry name" value="Colicin E3-like ribonuclease domain"/>
    <property type="match status" value="1"/>
</dbReference>
<dbReference type="GO" id="GO:0043022">
    <property type="term" value="F:ribosome binding"/>
    <property type="evidence" value="ECO:0007669"/>
    <property type="project" value="InterPro"/>
</dbReference>
<protein>
    <recommendedName>
        <fullName evidence="2">Colicin E3-like ribonuclease domain-containing protein</fullName>
    </recommendedName>
</protein>
<organism evidence="3 4">
    <name type="scientific">Azospirillum cavernae</name>
    <dbReference type="NCBI Taxonomy" id="2320860"/>
    <lineage>
        <taxon>Bacteria</taxon>
        <taxon>Pseudomonadati</taxon>
        <taxon>Pseudomonadota</taxon>
        <taxon>Alphaproteobacteria</taxon>
        <taxon>Rhodospirillales</taxon>
        <taxon>Azospirillaceae</taxon>
        <taxon>Azospirillum</taxon>
    </lineage>
</organism>